<organism evidence="2 3">
    <name type="scientific">Ktedonobacter robiniae</name>
    <dbReference type="NCBI Taxonomy" id="2778365"/>
    <lineage>
        <taxon>Bacteria</taxon>
        <taxon>Bacillati</taxon>
        <taxon>Chloroflexota</taxon>
        <taxon>Ktedonobacteria</taxon>
        <taxon>Ktedonobacterales</taxon>
        <taxon>Ktedonobacteraceae</taxon>
        <taxon>Ktedonobacter</taxon>
    </lineage>
</organism>
<dbReference type="Pfam" id="PF03358">
    <property type="entry name" value="FMN_red"/>
    <property type="match status" value="1"/>
</dbReference>
<proteinExistence type="predicted"/>
<dbReference type="InterPro" id="IPR005025">
    <property type="entry name" value="FMN_Rdtase-like_dom"/>
</dbReference>
<protein>
    <submittedName>
        <fullName evidence="2">FMN reductase</fullName>
    </submittedName>
</protein>
<evidence type="ECO:0000313" key="3">
    <source>
        <dbReference type="Proteomes" id="UP000654345"/>
    </source>
</evidence>
<evidence type="ECO:0000259" key="1">
    <source>
        <dbReference type="Pfam" id="PF03358"/>
    </source>
</evidence>
<feature type="domain" description="NADPH-dependent FMN reductase-like" evidence="1">
    <location>
        <begin position="5"/>
        <end position="143"/>
    </location>
</feature>
<reference evidence="2 3" key="1">
    <citation type="journal article" date="2021" name="Int. J. Syst. Evol. Microbiol.">
        <title>Reticulibacter mediterranei gen. nov., sp. nov., within the new family Reticulibacteraceae fam. nov., and Ktedonospora formicarum gen. nov., sp. nov., Ktedonobacter robiniae sp. nov., Dictyobacter formicarum sp. nov. and Dictyobacter arantiisoli sp. nov., belonging to the class Ktedonobacteria.</title>
        <authorList>
            <person name="Yabe S."/>
            <person name="Zheng Y."/>
            <person name="Wang C.M."/>
            <person name="Sakai Y."/>
            <person name="Abe K."/>
            <person name="Yokota A."/>
            <person name="Donadio S."/>
            <person name="Cavaletti L."/>
            <person name="Monciardini P."/>
        </authorList>
    </citation>
    <scope>NUCLEOTIDE SEQUENCE [LARGE SCALE GENOMIC DNA]</scope>
    <source>
        <strain evidence="2 3">SOSP1-30</strain>
    </source>
</reference>
<dbReference type="InterPro" id="IPR029039">
    <property type="entry name" value="Flavoprotein-like_sf"/>
</dbReference>
<gene>
    <name evidence="2" type="ORF">KSB_00690</name>
</gene>
<keyword evidence="3" id="KW-1185">Reference proteome</keyword>
<dbReference type="PANTHER" id="PTHR30543">
    <property type="entry name" value="CHROMATE REDUCTASE"/>
    <property type="match status" value="1"/>
</dbReference>
<dbReference type="InterPro" id="IPR050712">
    <property type="entry name" value="NAD(P)H-dep_reductase"/>
</dbReference>
<comment type="caution">
    <text evidence="2">The sequence shown here is derived from an EMBL/GenBank/DDBJ whole genome shotgun (WGS) entry which is preliminary data.</text>
</comment>
<evidence type="ECO:0000313" key="2">
    <source>
        <dbReference type="EMBL" id="GHO51594.1"/>
    </source>
</evidence>
<dbReference type="Proteomes" id="UP000654345">
    <property type="component" value="Unassembled WGS sequence"/>
</dbReference>
<dbReference type="RefSeq" id="WP_201368590.1">
    <property type="nucleotide sequence ID" value="NZ_BNJG01000001.1"/>
</dbReference>
<dbReference type="EMBL" id="BNJG01000001">
    <property type="protein sequence ID" value="GHO51594.1"/>
    <property type="molecule type" value="Genomic_DNA"/>
</dbReference>
<dbReference type="PANTHER" id="PTHR30543:SF21">
    <property type="entry name" value="NAD(P)H-DEPENDENT FMN REDUCTASE LOT6"/>
    <property type="match status" value="1"/>
</dbReference>
<dbReference type="SUPFAM" id="SSF52218">
    <property type="entry name" value="Flavoproteins"/>
    <property type="match status" value="1"/>
</dbReference>
<name>A0ABQ3UFV1_9CHLR</name>
<dbReference type="Gene3D" id="3.40.50.360">
    <property type="match status" value="1"/>
</dbReference>
<sequence>MSIIRIVGFTGSLREESYNKAALRAAQELLPAQAELEILSLSDLPAFTETYNTPESVRLFSERIAQADALLIATPEYKGLLSNALKNALKWIVASGNAALAEKPVALMGIGRQSGPAHVQLRQLLAAQKSDLLDEPSLYVGEGHAKIDVEGRLVDAELREQLQQLLQTLVARVDDAKSALV</sequence>
<accession>A0ABQ3UFV1</accession>